<accession>A0A0M0JJI8</accession>
<dbReference type="InterPro" id="IPR011990">
    <property type="entry name" value="TPR-like_helical_dom_sf"/>
</dbReference>
<dbReference type="EMBL" id="JWZX01002822">
    <property type="protein sequence ID" value="KOO26650.1"/>
    <property type="molecule type" value="Genomic_DNA"/>
</dbReference>
<evidence type="ECO:0000313" key="3">
    <source>
        <dbReference type="Proteomes" id="UP000037460"/>
    </source>
</evidence>
<gene>
    <name evidence="2" type="ORF">Ctob_004375</name>
</gene>
<dbReference type="AlphaFoldDB" id="A0A0M0JJI8"/>
<protein>
    <submittedName>
        <fullName evidence="2">Tetratricopeptide tpr_2 repeat protein</fullName>
    </submittedName>
</protein>
<feature type="region of interest" description="Disordered" evidence="1">
    <location>
        <begin position="239"/>
        <end position="258"/>
    </location>
</feature>
<keyword evidence="3" id="KW-1185">Reference proteome</keyword>
<dbReference type="OrthoDB" id="626167at2759"/>
<dbReference type="Gene3D" id="1.25.40.10">
    <property type="entry name" value="Tetratricopeptide repeat domain"/>
    <property type="match status" value="2"/>
</dbReference>
<dbReference type="Pfam" id="PF13374">
    <property type="entry name" value="TPR_10"/>
    <property type="match status" value="1"/>
</dbReference>
<proteinExistence type="predicted"/>
<feature type="region of interest" description="Disordered" evidence="1">
    <location>
        <begin position="294"/>
        <end position="334"/>
    </location>
</feature>
<dbReference type="PANTHER" id="PTHR46082">
    <property type="entry name" value="ATP/GTP-BINDING PROTEIN-RELATED"/>
    <property type="match status" value="1"/>
</dbReference>
<name>A0A0M0JJI8_9EUKA</name>
<comment type="caution">
    <text evidence="2">The sequence shown here is derived from an EMBL/GenBank/DDBJ whole genome shotgun (WGS) entry which is preliminary data.</text>
</comment>
<feature type="compositionally biased region" description="Low complexity" evidence="1">
    <location>
        <begin position="294"/>
        <end position="318"/>
    </location>
</feature>
<dbReference type="Proteomes" id="UP000037460">
    <property type="component" value="Unassembled WGS sequence"/>
</dbReference>
<dbReference type="SUPFAM" id="SSF48452">
    <property type="entry name" value="TPR-like"/>
    <property type="match status" value="2"/>
</dbReference>
<evidence type="ECO:0000256" key="1">
    <source>
        <dbReference type="SAM" id="MobiDB-lite"/>
    </source>
</evidence>
<dbReference type="Pfam" id="PF13424">
    <property type="entry name" value="TPR_12"/>
    <property type="match status" value="2"/>
</dbReference>
<dbReference type="PANTHER" id="PTHR46082:SF6">
    <property type="entry name" value="AAA+ ATPASE DOMAIN-CONTAINING PROTEIN-RELATED"/>
    <property type="match status" value="1"/>
</dbReference>
<evidence type="ECO:0000313" key="2">
    <source>
        <dbReference type="EMBL" id="KOO26650.1"/>
    </source>
</evidence>
<dbReference type="InterPro" id="IPR053137">
    <property type="entry name" value="NLR-like"/>
</dbReference>
<organism evidence="2 3">
    <name type="scientific">Chrysochromulina tobinii</name>
    <dbReference type="NCBI Taxonomy" id="1460289"/>
    <lineage>
        <taxon>Eukaryota</taxon>
        <taxon>Haptista</taxon>
        <taxon>Haptophyta</taxon>
        <taxon>Prymnesiophyceae</taxon>
        <taxon>Prymnesiales</taxon>
        <taxon>Chrysochromulinaceae</taxon>
        <taxon>Chrysochromulina</taxon>
    </lineage>
</organism>
<reference evidence="3" key="1">
    <citation type="journal article" date="2015" name="PLoS Genet.">
        <title>Genome Sequence and Transcriptome Analyses of Chrysochromulina tobin: Metabolic Tools for Enhanced Algal Fitness in the Prominent Order Prymnesiales (Haptophyceae).</title>
        <authorList>
            <person name="Hovde B.T."/>
            <person name="Deodato C.R."/>
            <person name="Hunsperger H.M."/>
            <person name="Ryken S.A."/>
            <person name="Yost W."/>
            <person name="Jha R.K."/>
            <person name="Patterson J."/>
            <person name="Monnat R.J. Jr."/>
            <person name="Barlow S.B."/>
            <person name="Starkenburg S.R."/>
            <person name="Cattolico R.A."/>
        </authorList>
    </citation>
    <scope>NUCLEOTIDE SEQUENCE</scope>
    <source>
        <strain evidence="3">CCMP291</strain>
    </source>
</reference>
<sequence>MVLAEQGKRALAASVFKRALEGYQKAYGARHPETLGTMSNLANALRLQGKLEPAALYYAQASRGLMLALGETDRETLRALHGFAQVLALQKKHDEAAEYFRKAYEGRQALLGDEHVSTLRTLGEYAQSLVVLGRVAEGIEGLQRCLHGAERVHGPQHEDTLNAMERLAGAHDKAKEYVSAEGYYRHVTEALARTLGVRHERTRHVAAKLLDNLVQQVKLVEAQDVAKHYKLDLALKQPKRTPPASYSALSAQDGAGAAPVRPANGAVVNGMGGPPLVPRKPTVEAVVTQRAMAAASAASAASAEPAASLPAPAPALSPWGTTDAPPSSPNAAGR</sequence>